<keyword evidence="3" id="KW-1185">Reference proteome</keyword>
<gene>
    <name evidence="2" type="ORF">SAMN02745857_02248</name>
</gene>
<evidence type="ECO:0000313" key="3">
    <source>
        <dbReference type="Proteomes" id="UP000192761"/>
    </source>
</evidence>
<protein>
    <recommendedName>
        <fullName evidence="4">Lipoprotein</fullName>
    </recommendedName>
</protein>
<evidence type="ECO:0000313" key="2">
    <source>
        <dbReference type="EMBL" id="SMC25715.1"/>
    </source>
</evidence>
<dbReference type="Proteomes" id="UP000192761">
    <property type="component" value="Unassembled WGS sequence"/>
</dbReference>
<dbReference type="AlphaFoldDB" id="A0A1W1XPD8"/>
<name>A0A1W1XPD8_9NEIS</name>
<accession>A0A1W1XPD8</accession>
<organism evidence="2 3">
    <name type="scientific">Andreprevotia lacus DSM 23236</name>
    <dbReference type="NCBI Taxonomy" id="1121001"/>
    <lineage>
        <taxon>Bacteria</taxon>
        <taxon>Pseudomonadati</taxon>
        <taxon>Pseudomonadota</taxon>
        <taxon>Betaproteobacteria</taxon>
        <taxon>Neisseriales</taxon>
        <taxon>Chitinibacteraceae</taxon>
        <taxon>Andreprevotia</taxon>
    </lineage>
</organism>
<dbReference type="EMBL" id="FWXD01000012">
    <property type="protein sequence ID" value="SMC25715.1"/>
    <property type="molecule type" value="Genomic_DNA"/>
</dbReference>
<dbReference type="RefSeq" id="WP_139798787.1">
    <property type="nucleotide sequence ID" value="NZ_FWXD01000012.1"/>
</dbReference>
<proteinExistence type="predicted"/>
<dbReference type="PROSITE" id="PS51257">
    <property type="entry name" value="PROKAR_LIPOPROTEIN"/>
    <property type="match status" value="1"/>
</dbReference>
<reference evidence="2 3" key="1">
    <citation type="submission" date="2017-04" db="EMBL/GenBank/DDBJ databases">
        <authorList>
            <person name="Afonso C.L."/>
            <person name="Miller P.J."/>
            <person name="Scott M.A."/>
            <person name="Spackman E."/>
            <person name="Goraichik I."/>
            <person name="Dimitrov K.M."/>
            <person name="Suarez D.L."/>
            <person name="Swayne D.E."/>
        </authorList>
    </citation>
    <scope>NUCLEOTIDE SEQUENCE [LARGE SCALE GENOMIC DNA]</scope>
    <source>
        <strain evidence="2 3">DSM 23236</strain>
    </source>
</reference>
<dbReference type="OrthoDB" id="8586610at2"/>
<feature type="signal peptide" evidence="1">
    <location>
        <begin position="1"/>
        <end position="25"/>
    </location>
</feature>
<keyword evidence="1" id="KW-0732">Signal</keyword>
<evidence type="ECO:0000256" key="1">
    <source>
        <dbReference type="SAM" id="SignalP"/>
    </source>
</evidence>
<evidence type="ECO:0008006" key="4">
    <source>
        <dbReference type="Google" id="ProtNLM"/>
    </source>
</evidence>
<sequence length="188" mass="20215">MLLRLLLLPLMLVLAACTTPLPVQGGKLSPPAGQGVLLVAVTLDSFDRDSATATLVVDGPSGPLYLRASIATDYIYSPGNAATEHGKLYAVTVPAGDYRLSKMFGWWRLEVAHEVTHRYAEAPLNASVHVGAGETVYVGDAHLSLNFRPSAGLSDQHPRDFHDLAKRRNIATDDIAVRIGQTQQQAAF</sequence>
<feature type="chain" id="PRO_5012370830" description="Lipoprotein" evidence="1">
    <location>
        <begin position="26"/>
        <end position="188"/>
    </location>
</feature>